<organism evidence="3 4">
    <name type="scientific">Xylaria flabelliformis</name>
    <dbReference type="NCBI Taxonomy" id="2512241"/>
    <lineage>
        <taxon>Eukaryota</taxon>
        <taxon>Fungi</taxon>
        <taxon>Dikarya</taxon>
        <taxon>Ascomycota</taxon>
        <taxon>Pezizomycotina</taxon>
        <taxon>Sordariomycetes</taxon>
        <taxon>Xylariomycetidae</taxon>
        <taxon>Xylariales</taxon>
        <taxon>Xylariaceae</taxon>
        <taxon>Xylaria</taxon>
    </lineage>
</organism>
<reference evidence="4" key="1">
    <citation type="submission" date="2019-06" db="EMBL/GenBank/DDBJ databases">
        <title>Draft genome sequence of the griseofulvin-producing fungus Xylaria cubensis strain G536.</title>
        <authorList>
            <person name="Mead M.E."/>
            <person name="Raja H.A."/>
            <person name="Steenwyk J.L."/>
            <person name="Knowles S.L."/>
            <person name="Oberlies N.H."/>
            <person name="Rokas A."/>
        </authorList>
    </citation>
    <scope>NUCLEOTIDE SEQUENCE [LARGE SCALE GENOMIC DNA]</scope>
    <source>
        <strain evidence="4">G536</strain>
    </source>
</reference>
<dbReference type="PANTHER" id="PTHR10622:SF10">
    <property type="entry name" value="HET DOMAIN-CONTAINING PROTEIN"/>
    <property type="match status" value="1"/>
</dbReference>
<dbReference type="EMBL" id="VFLP01000003">
    <property type="protein sequence ID" value="TRX98266.1"/>
    <property type="molecule type" value="Genomic_DNA"/>
</dbReference>
<evidence type="ECO:0000313" key="3">
    <source>
        <dbReference type="EMBL" id="TRX98266.1"/>
    </source>
</evidence>
<dbReference type="Pfam" id="PF26640">
    <property type="entry name" value="DUF8212"/>
    <property type="match status" value="1"/>
</dbReference>
<dbReference type="InterPro" id="IPR010730">
    <property type="entry name" value="HET"/>
</dbReference>
<dbReference type="OrthoDB" id="20872at2759"/>
<dbReference type="Proteomes" id="UP000319160">
    <property type="component" value="Unassembled WGS sequence"/>
</dbReference>
<keyword evidence="4" id="KW-1185">Reference proteome</keyword>
<proteinExistence type="predicted"/>
<evidence type="ECO:0000313" key="4">
    <source>
        <dbReference type="Proteomes" id="UP000319160"/>
    </source>
</evidence>
<feature type="domain" description="Heterokaryon incompatibility" evidence="1">
    <location>
        <begin position="21"/>
        <end position="109"/>
    </location>
</feature>
<feature type="domain" description="DUF8212" evidence="2">
    <location>
        <begin position="241"/>
        <end position="298"/>
    </location>
</feature>
<dbReference type="InterPro" id="IPR058525">
    <property type="entry name" value="DUF8212"/>
</dbReference>
<name>A0A553IDJ5_9PEZI</name>
<dbReference type="PANTHER" id="PTHR10622">
    <property type="entry name" value="HET DOMAIN-CONTAINING PROTEIN"/>
    <property type="match status" value="1"/>
</dbReference>
<sequence length="567" mass="64918">MRLLNTTTFELEIHNDNNLKYAILSHTWGEDEILFEDVRHPSSWISKRGGSKVLRCCARAQADGYKYIWIDTCCIDKSSSAELSEAINSMFHWYAESEVCYAFLSDAKKGNPITGCRWFTRGWTLQELIAPKRIEFYDENWECLGDRMSLINELVAITLIDRPVLARELPGTSTMRRHGITRSVSMPYYESSLEYLLESYTISRRMSWASNRSTQREEDGAYSLMGLFGVKMPLLYGEGLRAFRRLQEEIIKESNDQSILAYYQQHLTSNIGRLFPSAPSMFVPNIELQYKAEDSQMYFANGGLSVELRLCPCLIETVYWSKPSLLGILDCVLETDFLSRPGILLEQAYDNNSSRYWRISPSALYIIGPNGNGRASPITVGQANNNDITFNLEQAFTRRITLVETSKGGDHTTLSAKTMPLRINEIEQPAQRHFTIDIAYPNPSGSFILPRRSNSFNMRPDPALGMISLHENNSNRFVIIWGSDCDEEASLEKPWCKIWPLQELIDDPDDGHSEEEVVHEIVEVFEQHKFKRMRSFSPHDAEKSGFYHIAIGKNEVKELEPVNTKPD</sequence>
<evidence type="ECO:0000259" key="2">
    <source>
        <dbReference type="Pfam" id="PF26640"/>
    </source>
</evidence>
<gene>
    <name evidence="3" type="ORF">FHL15_000911</name>
</gene>
<accession>A0A553IDJ5</accession>
<dbReference type="Pfam" id="PF06985">
    <property type="entry name" value="HET"/>
    <property type="match status" value="1"/>
</dbReference>
<dbReference type="STRING" id="2512241.A0A553IDJ5"/>
<comment type="caution">
    <text evidence="3">The sequence shown here is derived from an EMBL/GenBank/DDBJ whole genome shotgun (WGS) entry which is preliminary data.</text>
</comment>
<protein>
    <submittedName>
        <fullName evidence="3">Uncharacterized protein</fullName>
    </submittedName>
</protein>
<evidence type="ECO:0000259" key="1">
    <source>
        <dbReference type="Pfam" id="PF06985"/>
    </source>
</evidence>
<dbReference type="AlphaFoldDB" id="A0A553IDJ5"/>